<dbReference type="RefSeq" id="WP_270037682.1">
    <property type="nucleotide sequence ID" value="NZ_JAPDOD010000001.1"/>
</dbReference>
<dbReference type="GO" id="GO:0015658">
    <property type="term" value="F:branched-chain amino acid transmembrane transporter activity"/>
    <property type="evidence" value="ECO:0007669"/>
    <property type="project" value="InterPro"/>
</dbReference>
<organism evidence="7 8">
    <name type="scientific">Solirubrobacter ginsenosidimutans</name>
    <dbReference type="NCBI Taxonomy" id="490573"/>
    <lineage>
        <taxon>Bacteria</taxon>
        <taxon>Bacillati</taxon>
        <taxon>Actinomycetota</taxon>
        <taxon>Thermoleophilia</taxon>
        <taxon>Solirubrobacterales</taxon>
        <taxon>Solirubrobacteraceae</taxon>
        <taxon>Solirubrobacter</taxon>
    </lineage>
</organism>
<proteinExistence type="predicted"/>
<dbReference type="InterPro" id="IPR001851">
    <property type="entry name" value="ABC_transp_permease"/>
</dbReference>
<evidence type="ECO:0000256" key="2">
    <source>
        <dbReference type="ARBA" id="ARBA00022475"/>
    </source>
</evidence>
<evidence type="ECO:0000256" key="6">
    <source>
        <dbReference type="SAM" id="Phobius"/>
    </source>
</evidence>
<reference evidence="7" key="1">
    <citation type="submission" date="2022-10" db="EMBL/GenBank/DDBJ databases">
        <title>The WGS of Solirubrobacter ginsenosidimutans DSM 21036.</title>
        <authorList>
            <person name="Jiang Z."/>
        </authorList>
    </citation>
    <scope>NUCLEOTIDE SEQUENCE</scope>
    <source>
        <strain evidence="7">DSM 21036</strain>
    </source>
</reference>
<feature type="transmembrane region" description="Helical" evidence="6">
    <location>
        <begin position="236"/>
        <end position="257"/>
    </location>
</feature>
<keyword evidence="2" id="KW-1003">Cell membrane</keyword>
<dbReference type="GO" id="GO:0005886">
    <property type="term" value="C:plasma membrane"/>
    <property type="evidence" value="ECO:0007669"/>
    <property type="project" value="UniProtKB-SubCell"/>
</dbReference>
<feature type="transmembrane region" description="Helical" evidence="6">
    <location>
        <begin position="187"/>
        <end position="205"/>
    </location>
</feature>
<gene>
    <name evidence="7" type="ORF">OM076_02030</name>
</gene>
<dbReference type="CDD" id="cd06581">
    <property type="entry name" value="TM_PBP1_LivM_like"/>
    <property type="match status" value="1"/>
</dbReference>
<dbReference type="PANTHER" id="PTHR30482">
    <property type="entry name" value="HIGH-AFFINITY BRANCHED-CHAIN AMINO ACID TRANSPORT SYSTEM PERMEASE"/>
    <property type="match status" value="1"/>
</dbReference>
<comment type="subcellular location">
    <subcellularLocation>
        <location evidence="1">Cell membrane</location>
        <topology evidence="1">Multi-pass membrane protein</topology>
    </subcellularLocation>
</comment>
<keyword evidence="8" id="KW-1185">Reference proteome</keyword>
<evidence type="ECO:0000313" key="7">
    <source>
        <dbReference type="EMBL" id="MDA0159029.1"/>
    </source>
</evidence>
<name>A0A9X3RYC8_9ACTN</name>
<evidence type="ECO:0000256" key="1">
    <source>
        <dbReference type="ARBA" id="ARBA00004651"/>
    </source>
</evidence>
<evidence type="ECO:0000256" key="3">
    <source>
        <dbReference type="ARBA" id="ARBA00022692"/>
    </source>
</evidence>
<dbReference type="PANTHER" id="PTHR30482:SF10">
    <property type="entry name" value="HIGH-AFFINITY BRANCHED-CHAIN AMINO ACID TRANSPORT PROTEIN BRAE"/>
    <property type="match status" value="1"/>
</dbReference>
<dbReference type="EMBL" id="JAPDOD010000001">
    <property type="protein sequence ID" value="MDA0159029.1"/>
    <property type="molecule type" value="Genomic_DNA"/>
</dbReference>
<protein>
    <submittedName>
        <fullName evidence="7">Branched-chain amino acid ABC transporter permease</fullName>
    </submittedName>
</protein>
<feature type="transmembrane region" description="Helical" evidence="6">
    <location>
        <begin position="98"/>
        <end position="120"/>
    </location>
</feature>
<evidence type="ECO:0000313" key="8">
    <source>
        <dbReference type="Proteomes" id="UP001149140"/>
    </source>
</evidence>
<feature type="transmembrane region" description="Helical" evidence="6">
    <location>
        <begin position="58"/>
        <end position="78"/>
    </location>
</feature>
<evidence type="ECO:0000256" key="4">
    <source>
        <dbReference type="ARBA" id="ARBA00022989"/>
    </source>
</evidence>
<comment type="caution">
    <text evidence="7">The sequence shown here is derived from an EMBL/GenBank/DDBJ whole genome shotgun (WGS) entry which is preliminary data.</text>
</comment>
<feature type="transmembrane region" description="Helical" evidence="6">
    <location>
        <begin position="318"/>
        <end position="338"/>
    </location>
</feature>
<dbReference type="Pfam" id="PF02653">
    <property type="entry name" value="BPD_transp_2"/>
    <property type="match status" value="1"/>
</dbReference>
<accession>A0A9X3RYC8</accession>
<sequence length="371" mass="38954">MTPRAQALAALGAAAVLPLFLNPGGIALHNMVLAAAYVVMALGLNIVVGFANLLDLGYVAFFAIGAHVTAYFGSGFWANTHVAFLVGGPEAHVPGIHLNFLIVLVLAAIATAVAGLLIGLPTLRLRGDYVGIVTLAFGEIIGQIVSNGRQISLFGGSLTGGPSGISVIDPIDLPFAGRFDALHLRPWYWFALALVALTLVVNVRLRDSRIGRAWMALRDDEAAAASAGVPIVRTKLQAYATGAALGGIAGAFLASYLTTVDPHQFTFSFSIFILAMVVLGGLGSIWGVVVGAIVLSVINNYLLPSVLAGLPRDLGLDFDLSMISSGIYGLLLVLIMLLRPEGLVPRRVRFPRERAVARTIMNIRGKRVAGA</sequence>
<dbReference type="AlphaFoldDB" id="A0A9X3RYC8"/>
<feature type="transmembrane region" description="Helical" evidence="6">
    <location>
        <begin position="31"/>
        <end position="51"/>
    </location>
</feature>
<keyword evidence="3 6" id="KW-0812">Transmembrane</keyword>
<dbReference type="InterPro" id="IPR043428">
    <property type="entry name" value="LivM-like"/>
</dbReference>
<keyword evidence="4 6" id="KW-1133">Transmembrane helix</keyword>
<feature type="transmembrane region" description="Helical" evidence="6">
    <location>
        <begin position="269"/>
        <end position="298"/>
    </location>
</feature>
<keyword evidence="5 6" id="KW-0472">Membrane</keyword>
<evidence type="ECO:0000256" key="5">
    <source>
        <dbReference type="ARBA" id="ARBA00023136"/>
    </source>
</evidence>
<dbReference type="Proteomes" id="UP001149140">
    <property type="component" value="Unassembled WGS sequence"/>
</dbReference>